<comment type="caution">
    <text evidence="1">The sequence shown here is derived from an EMBL/GenBank/DDBJ whole genome shotgun (WGS) entry which is preliminary data.</text>
</comment>
<protein>
    <submittedName>
        <fullName evidence="1">Uncharacterized protein</fullName>
    </submittedName>
</protein>
<gene>
    <name evidence="1" type="ORF">H9728_06295</name>
</gene>
<reference evidence="1" key="2">
    <citation type="submission" date="2021-04" db="EMBL/GenBank/DDBJ databases">
        <authorList>
            <person name="Gilroy R."/>
        </authorList>
    </citation>
    <scope>NUCLEOTIDE SEQUENCE</scope>
    <source>
        <strain evidence="1">CHK199-9574</strain>
    </source>
</reference>
<proteinExistence type="predicted"/>
<accession>A0A9D1Z8W1</accession>
<evidence type="ECO:0000313" key="1">
    <source>
        <dbReference type="EMBL" id="HIY78637.1"/>
    </source>
</evidence>
<dbReference type="AlphaFoldDB" id="A0A9D1Z8W1"/>
<sequence length="67" mass="7684">MPHCKKCGRPLEPIEIALTKKLINRASTEYMCLTCLSDFFKVSEQLLLDKAEEFRKQGCGLFTSFPQ</sequence>
<name>A0A9D1Z8W1_9FIRM</name>
<evidence type="ECO:0000313" key="2">
    <source>
        <dbReference type="Proteomes" id="UP000824135"/>
    </source>
</evidence>
<organism evidence="1 2">
    <name type="scientific">Candidatus Borkfalkia excrementavium</name>
    <dbReference type="NCBI Taxonomy" id="2838505"/>
    <lineage>
        <taxon>Bacteria</taxon>
        <taxon>Bacillati</taxon>
        <taxon>Bacillota</taxon>
        <taxon>Clostridia</taxon>
        <taxon>Christensenellales</taxon>
        <taxon>Christensenellaceae</taxon>
        <taxon>Candidatus Borkfalkia</taxon>
    </lineage>
</organism>
<dbReference type="Proteomes" id="UP000824135">
    <property type="component" value="Unassembled WGS sequence"/>
</dbReference>
<reference evidence="1" key="1">
    <citation type="journal article" date="2021" name="PeerJ">
        <title>Extensive microbial diversity within the chicken gut microbiome revealed by metagenomics and culture.</title>
        <authorList>
            <person name="Gilroy R."/>
            <person name="Ravi A."/>
            <person name="Getino M."/>
            <person name="Pursley I."/>
            <person name="Horton D.L."/>
            <person name="Alikhan N.F."/>
            <person name="Baker D."/>
            <person name="Gharbi K."/>
            <person name="Hall N."/>
            <person name="Watson M."/>
            <person name="Adriaenssens E.M."/>
            <person name="Foster-Nyarko E."/>
            <person name="Jarju S."/>
            <person name="Secka A."/>
            <person name="Antonio M."/>
            <person name="Oren A."/>
            <person name="Chaudhuri R.R."/>
            <person name="La Ragione R."/>
            <person name="Hildebrand F."/>
            <person name="Pallen M.J."/>
        </authorList>
    </citation>
    <scope>NUCLEOTIDE SEQUENCE</scope>
    <source>
        <strain evidence="1">CHK199-9574</strain>
    </source>
</reference>
<dbReference type="EMBL" id="DXCO01000038">
    <property type="protein sequence ID" value="HIY78637.1"/>
    <property type="molecule type" value="Genomic_DNA"/>
</dbReference>